<comment type="similarity">
    <text evidence="2">Belongs to the CDP-alcohol phosphatidyltransferase class-I family.</text>
</comment>
<feature type="transmembrane region" description="Helical" evidence="4">
    <location>
        <begin position="99"/>
        <end position="117"/>
    </location>
</feature>
<dbReference type="Gene3D" id="1.20.120.1760">
    <property type="match status" value="1"/>
</dbReference>
<dbReference type="GO" id="GO:0004307">
    <property type="term" value="F:ethanolaminephosphotransferase activity"/>
    <property type="evidence" value="ECO:0007669"/>
    <property type="project" value="TreeGrafter"/>
</dbReference>
<name>A0A498SGV6_ACAVI</name>
<dbReference type="AlphaFoldDB" id="A0A498SGV6"/>
<protein>
    <submittedName>
        <fullName evidence="5">Uncharacterized protein</fullName>
    </submittedName>
</protein>
<dbReference type="InterPro" id="IPR043130">
    <property type="entry name" value="CDP-OH_PTrfase_TM_dom"/>
</dbReference>
<proteinExistence type="inferred from homology"/>
<dbReference type="EMBL" id="UPTC01000574">
    <property type="protein sequence ID" value="VBB29270.1"/>
    <property type="molecule type" value="Genomic_DNA"/>
</dbReference>
<dbReference type="GO" id="GO:0006646">
    <property type="term" value="P:phosphatidylethanolamine biosynthetic process"/>
    <property type="evidence" value="ECO:0007669"/>
    <property type="project" value="TreeGrafter"/>
</dbReference>
<evidence type="ECO:0000256" key="1">
    <source>
        <dbReference type="ARBA" id="ARBA00004370"/>
    </source>
</evidence>
<dbReference type="GO" id="GO:0005789">
    <property type="term" value="C:endoplasmic reticulum membrane"/>
    <property type="evidence" value="ECO:0007669"/>
    <property type="project" value="TreeGrafter"/>
</dbReference>
<dbReference type="PANTHER" id="PTHR10414">
    <property type="entry name" value="ETHANOLAMINEPHOSPHOTRANSFERASE"/>
    <property type="match status" value="1"/>
</dbReference>
<dbReference type="PANTHER" id="PTHR10414:SF71">
    <property type="entry name" value="FI05338P"/>
    <property type="match status" value="1"/>
</dbReference>
<evidence type="ECO:0000313" key="5">
    <source>
        <dbReference type="EMBL" id="VBB29270.1"/>
    </source>
</evidence>
<evidence type="ECO:0000256" key="4">
    <source>
        <dbReference type="SAM" id="Phobius"/>
    </source>
</evidence>
<dbReference type="GO" id="GO:0005794">
    <property type="term" value="C:Golgi apparatus"/>
    <property type="evidence" value="ECO:0007669"/>
    <property type="project" value="TreeGrafter"/>
</dbReference>
<evidence type="ECO:0000256" key="2">
    <source>
        <dbReference type="ARBA" id="ARBA00010441"/>
    </source>
</evidence>
<keyword evidence="6" id="KW-1185">Reference proteome</keyword>
<keyword evidence="4" id="KW-0812">Transmembrane</keyword>
<keyword evidence="3 4" id="KW-0472">Membrane</keyword>
<dbReference type="STRING" id="6277.A0A498SGV6"/>
<feature type="transmembrane region" description="Helical" evidence="4">
    <location>
        <begin position="210"/>
        <end position="229"/>
    </location>
</feature>
<feature type="transmembrane region" description="Helical" evidence="4">
    <location>
        <begin position="235"/>
        <end position="256"/>
    </location>
</feature>
<keyword evidence="4" id="KW-1133">Transmembrane helix</keyword>
<comment type="subcellular location">
    <subcellularLocation>
        <location evidence="1">Membrane</location>
    </subcellularLocation>
</comment>
<dbReference type="Proteomes" id="UP000276991">
    <property type="component" value="Unassembled WGS sequence"/>
</dbReference>
<accession>A0A498SGV6</accession>
<feature type="transmembrane region" description="Helical" evidence="4">
    <location>
        <begin position="180"/>
        <end position="198"/>
    </location>
</feature>
<evidence type="ECO:0000256" key="3">
    <source>
        <dbReference type="ARBA" id="ARBA00023136"/>
    </source>
</evidence>
<evidence type="ECO:0000313" key="6">
    <source>
        <dbReference type="Proteomes" id="UP000276991"/>
    </source>
</evidence>
<gene>
    <name evidence="5" type="ORF">NAV_LOCUS4075</name>
</gene>
<sequence>MQARRTSSASAVGEFFDHALDTCKVLPFTMTLFAPFDESDSRISPLCSLMLLIEMLTSYTLTFWEQYVTNILHIRWCFEGLYACSTHSLRRPISIINELYGVVAYLLYSALSSLWHNKMGRFSDGSRAAYISLLRWLQFGHSHSVIYSIQPIVPTIELNVAALLWALFSPGQILFLDLPVFLFTVATVNANIISRLIISHMSNSRAQMCNTTVMLYCAAALMSMSNILSASEELFLLKLLAVFSFLAYVHHFYCVVREMSAKLQIEVFSLGYLKRRSTRKQG</sequence>
<dbReference type="OrthoDB" id="5832922at2759"/>
<organism evidence="5 6">
    <name type="scientific">Acanthocheilonema viteae</name>
    <name type="common">Filarial nematode worm</name>
    <name type="synonym">Dipetalonema viteae</name>
    <dbReference type="NCBI Taxonomy" id="6277"/>
    <lineage>
        <taxon>Eukaryota</taxon>
        <taxon>Metazoa</taxon>
        <taxon>Ecdysozoa</taxon>
        <taxon>Nematoda</taxon>
        <taxon>Chromadorea</taxon>
        <taxon>Rhabditida</taxon>
        <taxon>Spirurina</taxon>
        <taxon>Spiruromorpha</taxon>
        <taxon>Filarioidea</taxon>
        <taxon>Onchocercidae</taxon>
        <taxon>Acanthocheilonema</taxon>
    </lineage>
</organism>
<dbReference type="InterPro" id="IPR014472">
    <property type="entry name" value="CHOPT"/>
</dbReference>
<reference evidence="5 6" key="1">
    <citation type="submission" date="2018-08" db="EMBL/GenBank/DDBJ databases">
        <authorList>
            <person name="Laetsch R D."/>
            <person name="Stevens L."/>
            <person name="Kumar S."/>
            <person name="Blaxter L. M."/>
        </authorList>
    </citation>
    <scope>NUCLEOTIDE SEQUENCE [LARGE SCALE GENOMIC DNA]</scope>
</reference>